<dbReference type="InParanoid" id="L9KII7"/>
<dbReference type="AlphaFoldDB" id="L9KII7"/>
<dbReference type="Proteomes" id="UP000011518">
    <property type="component" value="Unassembled WGS sequence"/>
</dbReference>
<evidence type="ECO:0000313" key="2">
    <source>
        <dbReference type="Proteomes" id="UP000011518"/>
    </source>
</evidence>
<reference evidence="2" key="2">
    <citation type="journal article" date="2013" name="Nat. Commun.">
        <title>Genome of the Chinese tree shrew.</title>
        <authorList>
            <person name="Fan Y."/>
            <person name="Huang Z.Y."/>
            <person name="Cao C.C."/>
            <person name="Chen C.S."/>
            <person name="Chen Y.X."/>
            <person name="Fan D.D."/>
            <person name="He J."/>
            <person name="Hou H.L."/>
            <person name="Hu L."/>
            <person name="Hu X.T."/>
            <person name="Jiang X.T."/>
            <person name="Lai R."/>
            <person name="Lang Y.S."/>
            <person name="Liang B."/>
            <person name="Liao S.G."/>
            <person name="Mu D."/>
            <person name="Ma Y.Y."/>
            <person name="Niu Y.Y."/>
            <person name="Sun X.Q."/>
            <person name="Xia J.Q."/>
            <person name="Xiao J."/>
            <person name="Xiong Z.Q."/>
            <person name="Xu L."/>
            <person name="Yang L."/>
            <person name="Zhang Y."/>
            <person name="Zhao W."/>
            <person name="Zhao X.D."/>
            <person name="Zheng Y.T."/>
            <person name="Zhou J.M."/>
            <person name="Zhu Y.B."/>
            <person name="Zhang G.J."/>
            <person name="Wang J."/>
            <person name="Yao Y.G."/>
        </authorList>
    </citation>
    <scope>NUCLEOTIDE SEQUENCE [LARGE SCALE GENOMIC DNA]</scope>
</reference>
<accession>L9KII7</accession>
<evidence type="ECO:0000313" key="1">
    <source>
        <dbReference type="EMBL" id="ELW62745.1"/>
    </source>
</evidence>
<proteinExistence type="predicted"/>
<gene>
    <name evidence="1" type="ORF">TREES_T100000763</name>
</gene>
<protein>
    <submittedName>
        <fullName evidence="1">Uncharacterized protein</fullName>
    </submittedName>
</protein>
<name>L9KII7_TUPCH</name>
<dbReference type="EMBL" id="KB320803">
    <property type="protein sequence ID" value="ELW62745.1"/>
    <property type="molecule type" value="Genomic_DNA"/>
</dbReference>
<keyword evidence="2" id="KW-1185">Reference proteome</keyword>
<sequence length="179" mass="19673">MDSQCFTEEPQPKSLALLKSLGQIVTGTGLSCYIDPEAWGLQGQSVKATGGDFQEQKATLPQQAADVQFQDSRKRSRCAQQGPSPLQPFLFAHCCEGSYKRLADAHVRTQARHTCLRVCTPRAGCHTPGSRLATYTCTHTQASSTQRHRCTSQLAEHLQPCAVKWGTRRSNEPPPEAMC</sequence>
<reference evidence="2" key="1">
    <citation type="submission" date="2012-07" db="EMBL/GenBank/DDBJ databases">
        <title>Genome of the Chinese tree shrew, a rising model animal genetically related to primates.</title>
        <authorList>
            <person name="Zhang G."/>
            <person name="Fan Y."/>
            <person name="Yao Y."/>
            <person name="Huang Z."/>
        </authorList>
    </citation>
    <scope>NUCLEOTIDE SEQUENCE [LARGE SCALE GENOMIC DNA]</scope>
</reference>
<organism evidence="1 2">
    <name type="scientific">Tupaia chinensis</name>
    <name type="common">Chinese tree shrew</name>
    <name type="synonym">Tupaia belangeri chinensis</name>
    <dbReference type="NCBI Taxonomy" id="246437"/>
    <lineage>
        <taxon>Eukaryota</taxon>
        <taxon>Metazoa</taxon>
        <taxon>Chordata</taxon>
        <taxon>Craniata</taxon>
        <taxon>Vertebrata</taxon>
        <taxon>Euteleostomi</taxon>
        <taxon>Mammalia</taxon>
        <taxon>Eutheria</taxon>
        <taxon>Euarchontoglires</taxon>
        <taxon>Scandentia</taxon>
        <taxon>Tupaiidae</taxon>
        <taxon>Tupaia</taxon>
    </lineage>
</organism>